<evidence type="ECO:0000313" key="8">
    <source>
        <dbReference type="EMBL" id="MBB5833301.1"/>
    </source>
</evidence>
<dbReference type="InterPro" id="IPR011060">
    <property type="entry name" value="RibuloseP-bd_barrel"/>
</dbReference>
<proteinExistence type="inferred from homology"/>
<evidence type="ECO:0000313" key="9">
    <source>
        <dbReference type="Proteomes" id="UP000549971"/>
    </source>
</evidence>
<keyword evidence="6 7" id="KW-0119">Carbohydrate metabolism</keyword>
<evidence type="ECO:0000256" key="7">
    <source>
        <dbReference type="HAMAP-Rule" id="MF_01235"/>
    </source>
</evidence>
<dbReference type="SUPFAM" id="SSF51366">
    <property type="entry name" value="Ribulose-phoshate binding barrel"/>
    <property type="match status" value="1"/>
</dbReference>
<dbReference type="EC" id="5.1.3.9" evidence="7"/>
<keyword evidence="5 7" id="KW-0413">Isomerase</keyword>
<dbReference type="NCBIfam" id="NF002231">
    <property type="entry name" value="PRK01130.1"/>
    <property type="match status" value="1"/>
</dbReference>
<dbReference type="GO" id="GO:0006053">
    <property type="term" value="P:N-acetylmannosamine catabolic process"/>
    <property type="evidence" value="ECO:0007669"/>
    <property type="project" value="TreeGrafter"/>
</dbReference>
<comment type="catalytic activity">
    <reaction evidence="1 7">
        <text>an N-acyl-D-glucosamine 6-phosphate = an N-acyl-D-mannosamine 6-phosphate</text>
        <dbReference type="Rhea" id="RHEA:23932"/>
        <dbReference type="ChEBI" id="CHEBI:57599"/>
        <dbReference type="ChEBI" id="CHEBI:57666"/>
        <dbReference type="EC" id="5.1.3.9"/>
    </reaction>
</comment>
<dbReference type="GO" id="GO:0047465">
    <property type="term" value="F:N-acylglucosamine-6-phosphate 2-epimerase activity"/>
    <property type="evidence" value="ECO:0007669"/>
    <property type="project" value="UniProtKB-EC"/>
</dbReference>
<evidence type="ECO:0000256" key="3">
    <source>
        <dbReference type="ARBA" id="ARBA00005081"/>
    </source>
</evidence>
<name>A0A7W9J0B9_9ACTN</name>
<dbReference type="Proteomes" id="UP000549971">
    <property type="component" value="Unassembled WGS sequence"/>
</dbReference>
<dbReference type="Gene3D" id="3.20.20.70">
    <property type="entry name" value="Aldolase class I"/>
    <property type="match status" value="1"/>
</dbReference>
<dbReference type="InterPro" id="IPR007260">
    <property type="entry name" value="NanE"/>
</dbReference>
<sequence length="245" mass="25249">MTDSTTSEPRSGPTPRPDRSELLNRLQGGLVVSCQALPGEPLHGPRMIAAMARSAVLGGAAAVRVNSVDDIAEVRAALSVPVIGLWKDGDSGVYITPTLDHALAVVAAGADIVAIDATDRPRPDGRTLAENIDELHKRTDALVMADVSNYQEGVAAAAAGADLVGTTLAGYTGDESATSGPDLHLLEQLAKQLEIPVLAEGRIDTPELAAQALARGAFAVVVGTAITRPILITARFAQALQNPAT</sequence>
<evidence type="ECO:0000256" key="1">
    <source>
        <dbReference type="ARBA" id="ARBA00000056"/>
    </source>
</evidence>
<evidence type="ECO:0000256" key="6">
    <source>
        <dbReference type="ARBA" id="ARBA00023277"/>
    </source>
</evidence>
<accession>A0A7W9J0B9</accession>
<dbReference type="InterPro" id="IPR013785">
    <property type="entry name" value="Aldolase_TIM"/>
</dbReference>
<protein>
    <recommendedName>
        <fullName evidence="7">Putative N-acetylmannosamine-6-phosphate 2-epimerase</fullName>
        <ecNumber evidence="7">5.1.3.9</ecNumber>
    </recommendedName>
    <alternativeName>
        <fullName evidence="7">ManNAc-6-P epimerase</fullName>
    </alternativeName>
</protein>
<gene>
    <name evidence="7" type="primary">nanE</name>
    <name evidence="8" type="ORF">HDA39_000035</name>
</gene>
<comment type="similarity">
    <text evidence="4 7">Belongs to the NanE family.</text>
</comment>
<dbReference type="CDD" id="cd04729">
    <property type="entry name" value="NanE"/>
    <property type="match status" value="1"/>
</dbReference>
<dbReference type="UniPathway" id="UPA00629">
    <property type="reaction ID" value="UER00682"/>
</dbReference>
<evidence type="ECO:0000256" key="4">
    <source>
        <dbReference type="ARBA" id="ARBA00007439"/>
    </source>
</evidence>
<dbReference type="RefSeq" id="WP_184793212.1">
    <property type="nucleotide sequence ID" value="NZ_JACHMY010000001.1"/>
</dbReference>
<comment type="function">
    <text evidence="2 7">Converts N-acetylmannosamine-6-phosphate (ManNAc-6-P) to N-acetylglucosamine-6-phosphate (GlcNAc-6-P).</text>
</comment>
<dbReference type="AlphaFoldDB" id="A0A7W9J0B9"/>
<dbReference type="GO" id="GO:0005975">
    <property type="term" value="P:carbohydrate metabolic process"/>
    <property type="evidence" value="ECO:0007669"/>
    <property type="project" value="UniProtKB-UniRule"/>
</dbReference>
<dbReference type="GO" id="GO:0005829">
    <property type="term" value="C:cytosol"/>
    <property type="evidence" value="ECO:0007669"/>
    <property type="project" value="TreeGrafter"/>
</dbReference>
<dbReference type="PANTHER" id="PTHR36204:SF1">
    <property type="entry name" value="N-ACETYLMANNOSAMINE-6-PHOSPHATE 2-EPIMERASE-RELATED"/>
    <property type="match status" value="1"/>
</dbReference>
<dbReference type="EMBL" id="JACHMY010000001">
    <property type="protein sequence ID" value="MBB5833301.1"/>
    <property type="molecule type" value="Genomic_DNA"/>
</dbReference>
<comment type="pathway">
    <text evidence="3 7">Amino-sugar metabolism; N-acetylneuraminate degradation; D-fructose 6-phosphate from N-acetylneuraminate: step 3/5.</text>
</comment>
<dbReference type="Pfam" id="PF04131">
    <property type="entry name" value="NanE"/>
    <property type="match status" value="1"/>
</dbReference>
<evidence type="ECO:0000256" key="2">
    <source>
        <dbReference type="ARBA" id="ARBA00002147"/>
    </source>
</evidence>
<keyword evidence="9" id="KW-1185">Reference proteome</keyword>
<dbReference type="GO" id="GO:0019262">
    <property type="term" value="P:N-acetylneuraminate catabolic process"/>
    <property type="evidence" value="ECO:0007669"/>
    <property type="project" value="UniProtKB-UniRule"/>
</dbReference>
<dbReference type="HAMAP" id="MF_01235">
    <property type="entry name" value="ManNAc6P_epimer"/>
    <property type="match status" value="1"/>
</dbReference>
<evidence type="ECO:0000256" key="5">
    <source>
        <dbReference type="ARBA" id="ARBA00023235"/>
    </source>
</evidence>
<comment type="caution">
    <text evidence="8">The sequence shown here is derived from an EMBL/GenBank/DDBJ whole genome shotgun (WGS) entry which is preliminary data.</text>
</comment>
<dbReference type="PANTHER" id="PTHR36204">
    <property type="entry name" value="N-ACETYLMANNOSAMINE-6-PHOSPHATE 2-EPIMERASE-RELATED"/>
    <property type="match status" value="1"/>
</dbReference>
<organism evidence="8 9">
    <name type="scientific">Kribbella italica</name>
    <dbReference type="NCBI Taxonomy" id="1540520"/>
    <lineage>
        <taxon>Bacteria</taxon>
        <taxon>Bacillati</taxon>
        <taxon>Actinomycetota</taxon>
        <taxon>Actinomycetes</taxon>
        <taxon>Propionibacteriales</taxon>
        <taxon>Kribbellaceae</taxon>
        <taxon>Kribbella</taxon>
    </lineage>
</organism>
<reference evidence="8 9" key="1">
    <citation type="submission" date="2020-08" db="EMBL/GenBank/DDBJ databases">
        <title>Sequencing the genomes of 1000 actinobacteria strains.</title>
        <authorList>
            <person name="Klenk H.-P."/>
        </authorList>
    </citation>
    <scope>NUCLEOTIDE SEQUENCE [LARGE SCALE GENOMIC DNA]</scope>
    <source>
        <strain evidence="8 9">DSM 28967</strain>
    </source>
</reference>